<dbReference type="Gene3D" id="3.30.450.20">
    <property type="entry name" value="PAS domain"/>
    <property type="match status" value="1"/>
</dbReference>
<evidence type="ECO:0000259" key="6">
    <source>
        <dbReference type="PROSITE" id="PS50112"/>
    </source>
</evidence>
<dbReference type="RefSeq" id="WP_307632105.1">
    <property type="nucleotide sequence ID" value="NZ_JAPHEH010000001.1"/>
</dbReference>
<reference evidence="8" key="2">
    <citation type="submission" date="2022-10" db="EMBL/GenBank/DDBJ databases">
        <authorList>
            <person name="Aronson H.S."/>
        </authorList>
    </citation>
    <scope>NUCLEOTIDE SEQUENCE</scope>
    <source>
        <strain evidence="8">RS19-109</strain>
    </source>
</reference>
<dbReference type="InterPro" id="IPR001610">
    <property type="entry name" value="PAC"/>
</dbReference>
<dbReference type="Proteomes" id="UP001154240">
    <property type="component" value="Unassembled WGS sequence"/>
</dbReference>
<evidence type="ECO:0000256" key="2">
    <source>
        <dbReference type="ARBA" id="ARBA00012438"/>
    </source>
</evidence>
<dbReference type="EC" id="2.7.13.3" evidence="2"/>
<keyword evidence="9" id="KW-1185">Reference proteome</keyword>
<comment type="caution">
    <text evidence="8">The sequence shown here is derived from an EMBL/GenBank/DDBJ whole genome shotgun (WGS) entry which is preliminary data.</text>
</comment>
<sequence>MKKNASEEIKKQPSATDEVLFYKKKAEALRKSEQRYRDIFEQANDLIHSVNTEGNILYANKLWRETLGYSETEIKSMKIFDIVDASCQAKCESIFSCLMKGHQCEPTETIFNAKDGRKYVVEGRCSPKLEDGKPVELLGIFRDITARKLLENKKESLIAELTDALSKVKALEGILPICASCKMIRDENGDWHQIESYIRARSLAEFTHGICPDCIKKCYPDFSISE</sequence>
<evidence type="ECO:0000256" key="5">
    <source>
        <dbReference type="ARBA" id="ARBA00022777"/>
    </source>
</evidence>
<dbReference type="CDD" id="cd00130">
    <property type="entry name" value="PAS"/>
    <property type="match status" value="1"/>
</dbReference>
<gene>
    <name evidence="8" type="ORF">OLX77_03020</name>
</gene>
<dbReference type="PANTHER" id="PTHR43304:SF1">
    <property type="entry name" value="PAC DOMAIN-CONTAINING PROTEIN"/>
    <property type="match status" value="1"/>
</dbReference>
<dbReference type="PANTHER" id="PTHR43304">
    <property type="entry name" value="PHYTOCHROME-LIKE PROTEIN CPH1"/>
    <property type="match status" value="1"/>
</dbReference>
<evidence type="ECO:0000259" key="7">
    <source>
        <dbReference type="PROSITE" id="PS50113"/>
    </source>
</evidence>
<dbReference type="Pfam" id="PF13426">
    <property type="entry name" value="PAS_9"/>
    <property type="match status" value="1"/>
</dbReference>
<reference evidence="8" key="1">
    <citation type="journal article" date="2022" name="bioRxiv">
        <title>Thiovibrio frasassiensisgen. nov., sp. nov., an autotrophic, elemental sulfur disproportionating bacterium isolated from sulfidic karst sediment, and proposal of Thiovibrionaceae fam. nov.</title>
        <authorList>
            <person name="Aronson H."/>
            <person name="Thomas C."/>
            <person name="Bhattacharyya M."/>
            <person name="Eckstein S."/>
            <person name="Jensen S."/>
            <person name="Barco R."/>
            <person name="Macalady J."/>
            <person name="Amend J."/>
        </authorList>
    </citation>
    <scope>NUCLEOTIDE SEQUENCE</scope>
    <source>
        <strain evidence="8">RS19-109</strain>
    </source>
</reference>
<dbReference type="GO" id="GO:0004673">
    <property type="term" value="F:protein histidine kinase activity"/>
    <property type="evidence" value="ECO:0007669"/>
    <property type="project" value="UniProtKB-EC"/>
</dbReference>
<dbReference type="InterPro" id="IPR035965">
    <property type="entry name" value="PAS-like_dom_sf"/>
</dbReference>
<dbReference type="AlphaFoldDB" id="A0A9X4MHU7"/>
<evidence type="ECO:0000313" key="8">
    <source>
        <dbReference type="EMBL" id="MDG4475129.1"/>
    </source>
</evidence>
<dbReference type="PROSITE" id="PS50112">
    <property type="entry name" value="PAS"/>
    <property type="match status" value="1"/>
</dbReference>
<organism evidence="8 9">
    <name type="scientific">Thiovibrio frasassiensis</name>
    <dbReference type="NCBI Taxonomy" id="2984131"/>
    <lineage>
        <taxon>Bacteria</taxon>
        <taxon>Pseudomonadati</taxon>
        <taxon>Thermodesulfobacteriota</taxon>
        <taxon>Desulfobulbia</taxon>
        <taxon>Desulfobulbales</taxon>
        <taxon>Thiovibrionaceae</taxon>
        <taxon>Thiovibrio</taxon>
    </lineage>
</organism>
<dbReference type="PROSITE" id="PS50113">
    <property type="entry name" value="PAC"/>
    <property type="match status" value="1"/>
</dbReference>
<dbReference type="NCBIfam" id="TIGR00229">
    <property type="entry name" value="sensory_box"/>
    <property type="match status" value="1"/>
</dbReference>
<dbReference type="SMART" id="SM00086">
    <property type="entry name" value="PAC"/>
    <property type="match status" value="1"/>
</dbReference>
<comment type="catalytic activity">
    <reaction evidence="1">
        <text>ATP + protein L-histidine = ADP + protein N-phospho-L-histidine.</text>
        <dbReference type="EC" id="2.7.13.3"/>
    </reaction>
</comment>
<dbReference type="InterPro" id="IPR052162">
    <property type="entry name" value="Sensor_kinase/Photoreceptor"/>
</dbReference>
<keyword evidence="3" id="KW-0597">Phosphoprotein</keyword>
<dbReference type="InterPro" id="IPR000014">
    <property type="entry name" value="PAS"/>
</dbReference>
<dbReference type="EMBL" id="JAPHEH010000001">
    <property type="protein sequence ID" value="MDG4475129.1"/>
    <property type="molecule type" value="Genomic_DNA"/>
</dbReference>
<keyword evidence="4" id="KW-0808">Transferase</keyword>
<feature type="domain" description="PAC" evidence="7">
    <location>
        <begin position="105"/>
        <end position="156"/>
    </location>
</feature>
<dbReference type="SMART" id="SM00091">
    <property type="entry name" value="PAS"/>
    <property type="match status" value="1"/>
</dbReference>
<evidence type="ECO:0000256" key="4">
    <source>
        <dbReference type="ARBA" id="ARBA00022679"/>
    </source>
</evidence>
<dbReference type="InterPro" id="IPR000700">
    <property type="entry name" value="PAS-assoc_C"/>
</dbReference>
<feature type="domain" description="PAS" evidence="6">
    <location>
        <begin position="32"/>
        <end position="102"/>
    </location>
</feature>
<keyword evidence="5" id="KW-0418">Kinase</keyword>
<evidence type="ECO:0000256" key="1">
    <source>
        <dbReference type="ARBA" id="ARBA00000085"/>
    </source>
</evidence>
<protein>
    <recommendedName>
        <fullName evidence="2">histidine kinase</fullName>
        <ecNumber evidence="2">2.7.13.3</ecNumber>
    </recommendedName>
</protein>
<accession>A0A9X4MHU7</accession>
<evidence type="ECO:0000313" key="9">
    <source>
        <dbReference type="Proteomes" id="UP001154240"/>
    </source>
</evidence>
<proteinExistence type="predicted"/>
<name>A0A9X4MHU7_9BACT</name>
<dbReference type="SUPFAM" id="SSF55785">
    <property type="entry name" value="PYP-like sensor domain (PAS domain)"/>
    <property type="match status" value="1"/>
</dbReference>
<evidence type="ECO:0000256" key="3">
    <source>
        <dbReference type="ARBA" id="ARBA00022553"/>
    </source>
</evidence>